<comment type="caution">
    <text evidence="2">The sequence shown here is derived from an EMBL/GenBank/DDBJ whole genome shotgun (WGS) entry which is preliminary data.</text>
</comment>
<evidence type="ECO:0000313" key="2">
    <source>
        <dbReference type="EMBL" id="GIL67437.1"/>
    </source>
</evidence>
<accession>A0A8J4BT71</accession>
<protein>
    <submittedName>
        <fullName evidence="2">Uncharacterized protein</fullName>
    </submittedName>
</protein>
<feature type="compositionally biased region" description="Low complexity" evidence="1">
    <location>
        <begin position="114"/>
        <end position="127"/>
    </location>
</feature>
<organism evidence="2 3">
    <name type="scientific">Volvox africanus</name>
    <dbReference type="NCBI Taxonomy" id="51714"/>
    <lineage>
        <taxon>Eukaryota</taxon>
        <taxon>Viridiplantae</taxon>
        <taxon>Chlorophyta</taxon>
        <taxon>core chlorophytes</taxon>
        <taxon>Chlorophyceae</taxon>
        <taxon>CS clade</taxon>
        <taxon>Chlamydomonadales</taxon>
        <taxon>Volvocaceae</taxon>
        <taxon>Volvox</taxon>
    </lineage>
</organism>
<name>A0A8J4BT71_9CHLO</name>
<reference evidence="2" key="1">
    <citation type="journal article" date="2021" name="Proc. Natl. Acad. Sci. U.S.A.">
        <title>Three genomes in the algal genus Volvox reveal the fate of a haploid sex-determining region after a transition to homothallism.</title>
        <authorList>
            <person name="Yamamoto K."/>
            <person name="Hamaji T."/>
            <person name="Kawai-Toyooka H."/>
            <person name="Matsuzaki R."/>
            <person name="Takahashi F."/>
            <person name="Nishimura Y."/>
            <person name="Kawachi M."/>
            <person name="Noguchi H."/>
            <person name="Minakuchi Y."/>
            <person name="Umen J.G."/>
            <person name="Toyoda A."/>
            <person name="Nozaki H."/>
        </authorList>
    </citation>
    <scope>NUCLEOTIDE SEQUENCE</scope>
    <source>
        <strain evidence="2">NIES-3780</strain>
    </source>
</reference>
<dbReference type="EMBL" id="BNCO01000098">
    <property type="protein sequence ID" value="GIL67437.1"/>
    <property type="molecule type" value="Genomic_DNA"/>
</dbReference>
<evidence type="ECO:0000256" key="1">
    <source>
        <dbReference type="SAM" id="MobiDB-lite"/>
    </source>
</evidence>
<gene>
    <name evidence="2" type="ORF">Vafri_20826</name>
</gene>
<feature type="region of interest" description="Disordered" evidence="1">
    <location>
        <begin position="100"/>
        <end position="150"/>
    </location>
</feature>
<dbReference type="AlphaFoldDB" id="A0A8J4BT71"/>
<dbReference type="Proteomes" id="UP000747399">
    <property type="component" value="Unassembled WGS sequence"/>
</dbReference>
<evidence type="ECO:0000313" key="3">
    <source>
        <dbReference type="Proteomes" id="UP000747399"/>
    </source>
</evidence>
<sequence>MARPAVSDNLSTVWQQTESDVEALRAHIQVVMQGGDDAAERQAFEHIRALLNRIKMCSVIARSASQDQERQHALRQHQAVQAVQQQQRAARAAALQQAQAQAQAQAPDGQGRVAAAPAPAASLPAAGAGPGPGPVSEGGPGAAASQQQSAQAQTQLASIQLQQEQLKQQLQLQQQQQQQAAAAGAAAMAAAAAAAVGRPPASNMMAAAAAAVMAAGGIQRPAAVTRPISGGMAFSQVPVSTGARPAVYNPRELSSSCCGMGAGLRARLNEGHVVTRGDVAIVGIQGAAACGVRTGMSVSTGGVFLANWDVHLGHAVPA</sequence>
<proteinExistence type="predicted"/>
<keyword evidence="3" id="KW-1185">Reference proteome</keyword>